<dbReference type="InterPro" id="IPR030395">
    <property type="entry name" value="GP_PDE_dom"/>
</dbReference>
<dbReference type="PANTHER" id="PTHR43620:SF7">
    <property type="entry name" value="GLYCEROPHOSPHODIESTER PHOSPHODIESTERASE GDPD5-RELATED"/>
    <property type="match status" value="1"/>
</dbReference>
<dbReference type="SUPFAM" id="SSF51695">
    <property type="entry name" value="PLC-like phosphodiesterases"/>
    <property type="match status" value="1"/>
</dbReference>
<evidence type="ECO:0000256" key="5">
    <source>
        <dbReference type="ARBA" id="ARBA00022801"/>
    </source>
</evidence>
<dbReference type="PROSITE" id="PS51704">
    <property type="entry name" value="GP_PDE"/>
    <property type="match status" value="1"/>
</dbReference>
<evidence type="ECO:0000256" key="3">
    <source>
        <dbReference type="ARBA" id="ARBA00022729"/>
    </source>
</evidence>
<feature type="domain" description="GP-PDE" evidence="8">
    <location>
        <begin position="56"/>
        <end position="379"/>
    </location>
</feature>
<sequence>MKPALFVLGLLTLGSASAEVLGGGGMPVSRPLTVTAPALPTPAPARAWATLSGQAPIVVGHRGSSGTRPEHTLASYSEAMAAGADFIEPDLVVTKDGVLVARHEPVIAVIGEDGKVKEATADVHTRPEFAGRLTTKTLDGVQVRGYFVEDFTLAELKRLRAVERLPDLRGTRYDGQFEIPTLSEVIALVREEEAKTGRKVGIYPETKHPTYMQEVAGVNTSQLLIDTLVREGFTDPRRVFIQSFEVGNLKELNSSIMPKAGVNLPLVQLVSSDDEPAYDLAAAGDQRTPADMLSDEGLREIATYADGVGPYKRWVIDENCRVTDFVSRAHAAGLPLHPGRSATRPSTCCPATQATRRPKCARRLTQAWTAFSPISPQLA</sequence>
<organism evidence="9 10">
    <name type="scientific">Deinococcus lacus</name>
    <dbReference type="NCBI Taxonomy" id="392561"/>
    <lineage>
        <taxon>Bacteria</taxon>
        <taxon>Thermotogati</taxon>
        <taxon>Deinococcota</taxon>
        <taxon>Deinococci</taxon>
        <taxon>Deinococcales</taxon>
        <taxon>Deinococcaceae</taxon>
        <taxon>Deinococcus</taxon>
    </lineage>
</organism>
<comment type="caution">
    <text evidence="9">The sequence shown here is derived from an EMBL/GenBank/DDBJ whole genome shotgun (WGS) entry which is preliminary data.</text>
</comment>
<keyword evidence="3 7" id="KW-0732">Signal</keyword>
<feature type="signal peptide" evidence="7">
    <location>
        <begin position="1"/>
        <end position="18"/>
    </location>
</feature>
<evidence type="ECO:0000259" key="8">
    <source>
        <dbReference type="PROSITE" id="PS51704"/>
    </source>
</evidence>
<evidence type="ECO:0000256" key="7">
    <source>
        <dbReference type="SAM" id="SignalP"/>
    </source>
</evidence>
<keyword evidence="4" id="KW-0319">Glycerol metabolism</keyword>
<comment type="similarity">
    <text evidence="1">Belongs to the glycerophosphoryl diester phosphodiesterase family.</text>
</comment>
<dbReference type="PANTHER" id="PTHR43620">
    <property type="entry name" value="GLYCEROPHOSPHORYL DIESTER PHOSPHODIESTERASE"/>
    <property type="match status" value="1"/>
</dbReference>
<dbReference type="EC" id="3.1.4.46" evidence="2"/>
<name>A0ABW1YAV7_9DEIO</name>
<dbReference type="InterPro" id="IPR017946">
    <property type="entry name" value="PLC-like_Pdiesterase_TIM-brl"/>
</dbReference>
<keyword evidence="10" id="KW-1185">Reference proteome</keyword>
<feature type="chain" id="PRO_5045850384" description="glycerophosphodiester phosphodiesterase" evidence="7">
    <location>
        <begin position="19"/>
        <end position="379"/>
    </location>
</feature>
<evidence type="ECO:0000256" key="2">
    <source>
        <dbReference type="ARBA" id="ARBA00012247"/>
    </source>
</evidence>
<reference evidence="10" key="1">
    <citation type="journal article" date="2019" name="Int. J. Syst. Evol. Microbiol.">
        <title>The Global Catalogue of Microorganisms (GCM) 10K type strain sequencing project: providing services to taxonomists for standard genome sequencing and annotation.</title>
        <authorList>
            <consortium name="The Broad Institute Genomics Platform"/>
            <consortium name="The Broad Institute Genome Sequencing Center for Infectious Disease"/>
            <person name="Wu L."/>
            <person name="Ma J."/>
        </authorList>
    </citation>
    <scope>NUCLEOTIDE SEQUENCE [LARGE SCALE GENOMIC DNA]</scope>
    <source>
        <strain evidence="10">CGMCC 1.15772</strain>
    </source>
</reference>
<keyword evidence="5" id="KW-0378">Hydrolase</keyword>
<gene>
    <name evidence="9" type="ORF">ACFP81_04535</name>
</gene>
<comment type="catalytic activity">
    <reaction evidence="6">
        <text>a sn-glycero-3-phosphodiester + H2O = an alcohol + sn-glycerol 3-phosphate + H(+)</text>
        <dbReference type="Rhea" id="RHEA:12969"/>
        <dbReference type="ChEBI" id="CHEBI:15377"/>
        <dbReference type="ChEBI" id="CHEBI:15378"/>
        <dbReference type="ChEBI" id="CHEBI:30879"/>
        <dbReference type="ChEBI" id="CHEBI:57597"/>
        <dbReference type="ChEBI" id="CHEBI:83408"/>
        <dbReference type="EC" id="3.1.4.46"/>
    </reaction>
</comment>
<dbReference type="Pfam" id="PF03009">
    <property type="entry name" value="GDPD"/>
    <property type="match status" value="1"/>
</dbReference>
<evidence type="ECO:0000256" key="1">
    <source>
        <dbReference type="ARBA" id="ARBA00007277"/>
    </source>
</evidence>
<dbReference type="RefSeq" id="WP_380082353.1">
    <property type="nucleotide sequence ID" value="NZ_JBHSWD010000001.1"/>
</dbReference>
<evidence type="ECO:0000256" key="4">
    <source>
        <dbReference type="ARBA" id="ARBA00022798"/>
    </source>
</evidence>
<accession>A0ABW1YAV7</accession>
<evidence type="ECO:0000256" key="6">
    <source>
        <dbReference type="ARBA" id="ARBA00047512"/>
    </source>
</evidence>
<dbReference type="Proteomes" id="UP001596297">
    <property type="component" value="Unassembled WGS sequence"/>
</dbReference>
<evidence type="ECO:0000313" key="10">
    <source>
        <dbReference type="Proteomes" id="UP001596297"/>
    </source>
</evidence>
<evidence type="ECO:0000313" key="9">
    <source>
        <dbReference type="EMBL" id="MFC6591352.1"/>
    </source>
</evidence>
<dbReference type="EMBL" id="JBHSWD010000001">
    <property type="protein sequence ID" value="MFC6591352.1"/>
    <property type="molecule type" value="Genomic_DNA"/>
</dbReference>
<proteinExistence type="inferred from homology"/>
<dbReference type="Gene3D" id="3.20.20.190">
    <property type="entry name" value="Phosphatidylinositol (PI) phosphodiesterase"/>
    <property type="match status" value="1"/>
</dbReference>
<protein>
    <recommendedName>
        <fullName evidence="2">glycerophosphodiester phosphodiesterase</fullName>
        <ecNumber evidence="2">3.1.4.46</ecNumber>
    </recommendedName>
</protein>